<sequence>MAEPVLARDVGIRQETLRRGYLPHKPTYETPQFNEKFLSATHPHIASFNLFLNHYIKEIPKHLEPVYVDVTEDPRITGLDPHHFPSEYLTVSISRVELGMPRRVDNESHSGSDTRQFPVHARLSHVTYGAPMYISYVWNNSAGKKVKERTVLSGVCPVLVRSDACHLSKLSAFEMARYAGEDIEEVGGYFIVNGNERGVRFVIQQRCNYPIAIKKKSLRDRDVFYTEYAVAFRAARSDGSSTNNIVFYTEDNQCVFRILLNRGEWTCPFWLLLKALFPTCQLKMVKEKLLSLGEDLELESEISNLWHDFIEGDVLHADQDLHEDRHLALLGYQFWDGVYQRLPPGATYATAGRYIIDRYVLVHTESWIGKFETLILMWQKLWCLKRGLIPAENVDSFAFQEVLGPGQLFAAVLKDALWNSLQAVRLAYNNEVREAKLAGDDVYGIIRSESLFEQIVMRTCQGPAKALSFFCATGNIRTYQLDLQQVAGWTITADKLNMNRFIAHFRAIHRGQFFAKMRTTEVRKLVGETWGFVCPVHTPDGPCCGLLLHMSQDAVVVADPPDGRFKAIVIDFLQSQGYQTSGVGRVMSPAPGALGSYPIVVDGEPICRLPRETFDEMALAFKRLKNSGRHGFPSQAELCAFKKGSGAFEGIFLYSFPGRLVRPVRDVNTRQVEWIGTLAQPWLKIACSDKEVEEANAAIEVQKRILLGLLARPENEKEPEPLRYKDLVKLFTEASKSAEAKAKIFKKFGLTCSEAEQVALIQTCPLDYDYVEVSPTSFLSINASFTPLSNHNQSPRNMYQCQMLKQTMGTPFHNICNRTDNKTYRILTPNRPLVRNWDYRRYDFDFYGSGTNAVVAVISYTGFDMEDAMIINKHAMERGAFDGCVYKTKVVDAAPAGCRMIDMRNFVFANRTASGRKFDEGLELDGLPAIGTKLVRGSSLYRVEDIRLRAMDGTADDVHSHAYNDDEEAFVEKVHLTNPDNDRGSRYAATVLCQRALITLRCIRRPILGDKFASRAGQKGILSLLYPPEDLPFSPSGIVPDLVFNPHGFPSRMTIGMVVESMAGKVAAITGDYQSSTPFDDYPRNCIASGTGQHKQRWLDGRGGRRDRNRWIDQCGYNGWARRGNRYLTDTEEASRADVDNPVDFFGKSLLYHGYQYYGNETLYSGIYGCEMQCQIFLGIIYYQRLRHMVSDKWQCRSVGPIDHLTRQPLKGRKRGGGVRLGEMERDALLGHGAAFMLQDRLLNCSDGHLSYVCPKCGSILSPCLDTVKSRSAGGKQKIPICRVCEVPCRRANLPYVFRYISNELASMNIAIALQVTECDREIAISNRPLHSKAAMDTFADMIVEEQQDENPEK</sequence>
<evidence type="ECO:0000256" key="15">
    <source>
        <dbReference type="ARBA" id="ARBA00023163"/>
    </source>
</evidence>
<dbReference type="GO" id="GO:0005634">
    <property type="term" value="C:nucleus"/>
    <property type="evidence" value="ECO:0007669"/>
    <property type="project" value="UniProtKB-SubCell"/>
</dbReference>
<evidence type="ECO:0000256" key="19">
    <source>
        <dbReference type="RuleBase" id="RU363031"/>
    </source>
</evidence>
<dbReference type="Gene3D" id="3.90.1100.10">
    <property type="match status" value="1"/>
</dbReference>
<keyword evidence="13" id="KW-0862">Zinc</keyword>
<dbReference type="InterPro" id="IPR007121">
    <property type="entry name" value="RNA_pol_bsu_CS"/>
</dbReference>
<dbReference type="InterPro" id="IPR007645">
    <property type="entry name" value="RNA_pol_Rpb2_3"/>
</dbReference>
<keyword evidence="9 19" id="KW-0808">Transferase</keyword>
<dbReference type="GO" id="GO:0020011">
    <property type="term" value="C:apicoplast"/>
    <property type="evidence" value="ECO:0007669"/>
    <property type="project" value="UniProtKB-SubCell"/>
</dbReference>
<dbReference type="InterPro" id="IPR037034">
    <property type="entry name" value="RNA_pol_Rpb2_2_sf"/>
</dbReference>
<dbReference type="GO" id="GO:0000428">
    <property type="term" value="C:DNA-directed RNA polymerase complex"/>
    <property type="evidence" value="ECO:0007669"/>
    <property type="project" value="UniProtKB-KW"/>
</dbReference>
<feature type="domain" description="DNA-directed RNA polymerase subunit 2 hybrid-binding" evidence="20">
    <location>
        <begin position="783"/>
        <end position="1215"/>
    </location>
</feature>
<evidence type="ECO:0000256" key="6">
    <source>
        <dbReference type="ARBA" id="ARBA00021955"/>
    </source>
</evidence>
<dbReference type="PANTHER" id="PTHR20856">
    <property type="entry name" value="DNA-DIRECTED RNA POLYMERASE I SUBUNIT 2"/>
    <property type="match status" value="1"/>
</dbReference>
<evidence type="ECO:0000256" key="9">
    <source>
        <dbReference type="ARBA" id="ARBA00022679"/>
    </source>
</evidence>
<dbReference type="GO" id="GO:0006351">
    <property type="term" value="P:DNA-templated transcription"/>
    <property type="evidence" value="ECO:0007669"/>
    <property type="project" value="InterPro"/>
</dbReference>
<dbReference type="InterPro" id="IPR007120">
    <property type="entry name" value="DNA-dir_RNAP_su2_dom"/>
</dbReference>
<evidence type="ECO:0000256" key="5">
    <source>
        <dbReference type="ARBA" id="ARBA00012418"/>
    </source>
</evidence>
<feature type="domain" description="RNA polymerase Rpb2" evidence="23">
    <location>
        <begin position="492"/>
        <end position="555"/>
    </location>
</feature>
<evidence type="ECO:0000256" key="10">
    <source>
        <dbReference type="ARBA" id="ARBA00022695"/>
    </source>
</evidence>
<comment type="similarity">
    <text evidence="4 18">Belongs to the RNA polymerase beta chain family.</text>
</comment>
<evidence type="ECO:0000256" key="14">
    <source>
        <dbReference type="ARBA" id="ARBA00022887"/>
    </source>
</evidence>
<keyword evidence="7 19" id="KW-0240">DNA-directed RNA polymerase</keyword>
<reference evidence="24" key="1">
    <citation type="submission" date="2013-12" db="EMBL/GenBank/DDBJ databases">
        <authorList>
            <person name="Omoto C.K."/>
            <person name="Sibley D."/>
            <person name="Venepally P."/>
            <person name="Hadjithomas M."/>
            <person name="Karamycheva S."/>
            <person name="Brunk B."/>
            <person name="Roos D."/>
            <person name="Caler E."/>
            <person name="Lorenzi H."/>
        </authorList>
    </citation>
    <scope>NUCLEOTIDE SEQUENCE</scope>
</reference>
<evidence type="ECO:0000259" key="21">
    <source>
        <dbReference type="Pfam" id="PF04560"/>
    </source>
</evidence>
<dbReference type="EC" id="2.7.7.6" evidence="5 19"/>
<dbReference type="GO" id="GO:0032549">
    <property type="term" value="F:ribonucleoside binding"/>
    <property type="evidence" value="ECO:0007669"/>
    <property type="project" value="InterPro"/>
</dbReference>
<comment type="subunit">
    <text evidence="17">In plastids the minimal PEP RNA polymerase catalytic core is composed of four subunits: alpha, beta, beta', and beta''. When a (nuclear-encoded) sigma factor is associated with the core the holoenzyme is formed, which can initiate transcription.</text>
</comment>
<evidence type="ECO:0000259" key="20">
    <source>
        <dbReference type="Pfam" id="PF00562"/>
    </source>
</evidence>
<keyword evidence="10 19" id="KW-0548">Nucleotidyltransferase</keyword>
<organism evidence="24 25">
    <name type="scientific">Gregarina niphandrodes</name>
    <name type="common">Septate eugregarine</name>
    <dbReference type="NCBI Taxonomy" id="110365"/>
    <lineage>
        <taxon>Eukaryota</taxon>
        <taxon>Sar</taxon>
        <taxon>Alveolata</taxon>
        <taxon>Apicomplexa</taxon>
        <taxon>Conoidasida</taxon>
        <taxon>Gregarinasina</taxon>
        <taxon>Eugregarinorida</taxon>
        <taxon>Gregarinidae</taxon>
        <taxon>Gregarina</taxon>
    </lineage>
</organism>
<evidence type="ECO:0000259" key="23">
    <source>
        <dbReference type="Pfam" id="PF04565"/>
    </source>
</evidence>
<evidence type="ECO:0000256" key="7">
    <source>
        <dbReference type="ARBA" id="ARBA00022478"/>
    </source>
</evidence>
<evidence type="ECO:0000313" key="25">
    <source>
        <dbReference type="Proteomes" id="UP000019763"/>
    </source>
</evidence>
<dbReference type="OMA" id="FFGVVHY"/>
<evidence type="ECO:0000256" key="12">
    <source>
        <dbReference type="ARBA" id="ARBA00022771"/>
    </source>
</evidence>
<dbReference type="FunFam" id="3.90.1800.10:FF:000004">
    <property type="entry name" value="DNA-directed RNA polymerase subunit beta"/>
    <property type="match status" value="1"/>
</dbReference>
<evidence type="ECO:0000256" key="3">
    <source>
        <dbReference type="ARBA" id="ARBA00004467"/>
    </source>
</evidence>
<feature type="domain" description="RNA polymerase Rpb2" evidence="21">
    <location>
        <begin position="1217"/>
        <end position="1315"/>
    </location>
</feature>
<dbReference type="GO" id="GO:0003677">
    <property type="term" value="F:DNA binding"/>
    <property type="evidence" value="ECO:0007669"/>
    <property type="project" value="InterPro"/>
</dbReference>
<evidence type="ECO:0000256" key="16">
    <source>
        <dbReference type="ARBA" id="ARBA00023242"/>
    </source>
</evidence>
<comment type="catalytic activity">
    <reaction evidence="19">
        <text>RNA(n) + a ribonucleoside 5'-triphosphate = RNA(n+1) + diphosphate</text>
        <dbReference type="Rhea" id="RHEA:21248"/>
        <dbReference type="Rhea" id="RHEA-COMP:14527"/>
        <dbReference type="Rhea" id="RHEA-COMP:17342"/>
        <dbReference type="ChEBI" id="CHEBI:33019"/>
        <dbReference type="ChEBI" id="CHEBI:61557"/>
        <dbReference type="ChEBI" id="CHEBI:140395"/>
        <dbReference type="EC" id="2.7.7.6"/>
    </reaction>
</comment>
<dbReference type="OrthoDB" id="10248617at2759"/>
<proteinExistence type="inferred from homology"/>
<protein>
    <recommendedName>
        <fullName evidence="6 19">DNA-directed RNA polymerase subunit beta</fullName>
        <ecNumber evidence="5 19">2.7.7.6</ecNumber>
    </recommendedName>
</protein>
<keyword evidence="12" id="KW-0863">Zinc-finger</keyword>
<evidence type="ECO:0000256" key="18">
    <source>
        <dbReference type="RuleBase" id="RU000434"/>
    </source>
</evidence>
<keyword evidence="16" id="KW-0539">Nucleus</keyword>
<evidence type="ECO:0000256" key="8">
    <source>
        <dbReference type="ARBA" id="ARBA00022640"/>
    </source>
</evidence>
<dbReference type="Pfam" id="PF04563">
    <property type="entry name" value="RNA_pol_Rpb2_1"/>
    <property type="match status" value="1"/>
</dbReference>
<evidence type="ECO:0000256" key="1">
    <source>
        <dbReference type="ARBA" id="ARBA00004026"/>
    </source>
</evidence>
<comment type="function">
    <text evidence="1 19">DNA-dependent RNA polymerase catalyzes the transcription of DNA into RNA using the four ribonucleoside triphosphates as substrates.</text>
</comment>
<dbReference type="Gene3D" id="2.40.50.150">
    <property type="match status" value="1"/>
</dbReference>
<evidence type="ECO:0000256" key="4">
    <source>
        <dbReference type="ARBA" id="ARBA00006835"/>
    </source>
</evidence>
<keyword evidence="11" id="KW-0479">Metal-binding</keyword>
<dbReference type="GO" id="GO:0008270">
    <property type="term" value="F:zinc ion binding"/>
    <property type="evidence" value="ECO:0007669"/>
    <property type="project" value="UniProtKB-KW"/>
</dbReference>
<evidence type="ECO:0000256" key="13">
    <source>
        <dbReference type="ARBA" id="ARBA00022833"/>
    </source>
</evidence>
<dbReference type="eggNOG" id="KOG0216">
    <property type="taxonomic scope" value="Eukaryota"/>
</dbReference>
<dbReference type="InterPro" id="IPR014724">
    <property type="entry name" value="RNA_pol_RPB2_OB-fold"/>
</dbReference>
<dbReference type="CDD" id="cd00653">
    <property type="entry name" value="RNA_pol_B_RPB2"/>
    <property type="match status" value="1"/>
</dbReference>
<dbReference type="GO" id="GO:0003899">
    <property type="term" value="F:DNA-directed RNA polymerase activity"/>
    <property type="evidence" value="ECO:0007669"/>
    <property type="project" value="UniProtKB-EC"/>
</dbReference>
<dbReference type="InterPro" id="IPR007641">
    <property type="entry name" value="RNA_pol_Rpb2_7"/>
</dbReference>
<dbReference type="Gene3D" id="3.90.1800.10">
    <property type="entry name" value="RNA polymerase alpha subunit dimerisation domain"/>
    <property type="match status" value="1"/>
</dbReference>
<evidence type="ECO:0000256" key="17">
    <source>
        <dbReference type="ARBA" id="ARBA00026088"/>
    </source>
</evidence>
<dbReference type="GeneID" id="22914230"/>
<dbReference type="Pfam" id="PF04560">
    <property type="entry name" value="RNA_pol_Rpb2_7"/>
    <property type="match status" value="1"/>
</dbReference>
<dbReference type="InterPro" id="IPR015712">
    <property type="entry name" value="DNA-dir_RNA_pol_su2"/>
</dbReference>
<evidence type="ECO:0000256" key="2">
    <source>
        <dbReference type="ARBA" id="ARBA00004123"/>
    </source>
</evidence>
<dbReference type="Gene3D" id="3.90.1110.10">
    <property type="entry name" value="RNA polymerase Rpb2, domain 2"/>
    <property type="match status" value="1"/>
</dbReference>
<gene>
    <name evidence="24" type="ORF">GNI_119110</name>
</gene>
<keyword evidence="14" id="KW-0933">Apicoplast</keyword>
<accession>A0A023B2M3</accession>
<dbReference type="InterPro" id="IPR037033">
    <property type="entry name" value="DNA-dir_RNAP_su2_hyb_sf"/>
</dbReference>
<keyword evidence="25" id="KW-1185">Reference proteome</keyword>
<evidence type="ECO:0000313" key="24">
    <source>
        <dbReference type="EMBL" id="EZG55042.1"/>
    </source>
</evidence>
<feature type="domain" description="RNA polymerase beta subunit protrusion" evidence="22">
    <location>
        <begin position="41"/>
        <end position="436"/>
    </location>
</feature>
<evidence type="ECO:0000259" key="22">
    <source>
        <dbReference type="Pfam" id="PF04563"/>
    </source>
</evidence>
<dbReference type="VEuPathDB" id="CryptoDB:GNI_119110"/>
<dbReference type="PROSITE" id="PS01166">
    <property type="entry name" value="RNA_POL_BETA"/>
    <property type="match status" value="1"/>
</dbReference>
<dbReference type="Pfam" id="PF00562">
    <property type="entry name" value="RNA_pol_Rpb2_6"/>
    <property type="match status" value="1"/>
</dbReference>
<dbReference type="RefSeq" id="XP_011131809.1">
    <property type="nucleotide sequence ID" value="XM_011133507.1"/>
</dbReference>
<keyword evidence="8" id="KW-0934">Plastid</keyword>
<dbReference type="Pfam" id="PF04565">
    <property type="entry name" value="RNA_pol_Rpb2_3"/>
    <property type="match status" value="1"/>
</dbReference>
<name>A0A023B2M3_GRENI</name>
<comment type="caution">
    <text evidence="24">The sequence shown here is derived from an EMBL/GenBank/DDBJ whole genome shotgun (WGS) entry which is preliminary data.</text>
</comment>
<comment type="subcellular location">
    <subcellularLocation>
        <location evidence="2">Nucleus</location>
    </subcellularLocation>
    <subcellularLocation>
        <location evidence="3">Plastid</location>
        <location evidence="3">Apicoplast</location>
    </subcellularLocation>
</comment>
<dbReference type="Gene3D" id="2.40.270.10">
    <property type="entry name" value="DNA-directed RNA polymerase, subunit 2, domain 6"/>
    <property type="match status" value="2"/>
</dbReference>
<keyword evidence="15 19" id="KW-0804">Transcription</keyword>
<dbReference type="EMBL" id="AFNH02000885">
    <property type="protein sequence ID" value="EZG55042.1"/>
    <property type="molecule type" value="Genomic_DNA"/>
</dbReference>
<dbReference type="SUPFAM" id="SSF64484">
    <property type="entry name" value="beta and beta-prime subunits of DNA dependent RNA-polymerase"/>
    <property type="match status" value="1"/>
</dbReference>
<dbReference type="Proteomes" id="UP000019763">
    <property type="component" value="Unassembled WGS sequence"/>
</dbReference>
<dbReference type="InterPro" id="IPR007644">
    <property type="entry name" value="RNA_pol_bsu_protrusion"/>
</dbReference>
<evidence type="ECO:0000256" key="11">
    <source>
        <dbReference type="ARBA" id="ARBA00022723"/>
    </source>
</evidence>